<protein>
    <submittedName>
        <fullName evidence="2">Uncharacterized protein</fullName>
    </submittedName>
</protein>
<reference evidence="2 3" key="1">
    <citation type="journal article" date="2015" name="Genome Announc.">
        <title>Expanding the biotechnology potential of lactobacilli through comparative genomics of 213 strains and associated genera.</title>
        <authorList>
            <person name="Sun Z."/>
            <person name="Harris H.M."/>
            <person name="McCann A."/>
            <person name="Guo C."/>
            <person name="Argimon S."/>
            <person name="Zhang W."/>
            <person name="Yang X."/>
            <person name="Jeffery I.B."/>
            <person name="Cooney J.C."/>
            <person name="Kagawa T.F."/>
            <person name="Liu W."/>
            <person name="Song Y."/>
            <person name="Salvetti E."/>
            <person name="Wrobel A."/>
            <person name="Rasinkangas P."/>
            <person name="Parkhill J."/>
            <person name="Rea M.C."/>
            <person name="O'Sullivan O."/>
            <person name="Ritari J."/>
            <person name="Douillard F.P."/>
            <person name="Paul Ross R."/>
            <person name="Yang R."/>
            <person name="Briner A.E."/>
            <person name="Felis G.E."/>
            <person name="de Vos W.M."/>
            <person name="Barrangou R."/>
            <person name="Klaenhammer T.R."/>
            <person name="Caufield P.W."/>
            <person name="Cui Y."/>
            <person name="Zhang H."/>
            <person name="O'Toole P.W."/>
        </authorList>
    </citation>
    <scope>NUCLEOTIDE SEQUENCE [LARGE SCALE GENOMIC DNA]</scope>
    <source>
        <strain evidence="2 3">DSM 20509</strain>
    </source>
</reference>
<dbReference type="RefSeq" id="WP_056976127.1">
    <property type="nucleotide sequence ID" value="NZ_AYYP01000012.1"/>
</dbReference>
<evidence type="ECO:0000313" key="2">
    <source>
        <dbReference type="EMBL" id="KRM65651.1"/>
    </source>
</evidence>
<keyword evidence="1" id="KW-0472">Membrane</keyword>
<keyword evidence="1" id="KW-0812">Transmembrane</keyword>
<feature type="transmembrane region" description="Helical" evidence="1">
    <location>
        <begin position="31"/>
        <end position="53"/>
    </location>
</feature>
<sequence length="161" mass="18777">MKKLLKIWLVVILCLVPSPLIYLLNRGEGKILWAASCFILAYCWLLLGMCLAVNYHHVLACLAVDENKFNLKVKHWPPRIRALLASCYYVCDFKVRRGIKWLFFLLLVVLWGVIQFQEVFTSNVTFILALNGYTFVGIIIYMAKLLFGSNLDEEWLYHENK</sequence>
<feature type="transmembrane region" description="Helical" evidence="1">
    <location>
        <begin position="126"/>
        <end position="147"/>
    </location>
</feature>
<organism evidence="2 3">
    <name type="scientific">Ligilactobacillus agilis DSM 20509</name>
    <dbReference type="NCBI Taxonomy" id="1423718"/>
    <lineage>
        <taxon>Bacteria</taxon>
        <taxon>Bacillati</taxon>
        <taxon>Bacillota</taxon>
        <taxon>Bacilli</taxon>
        <taxon>Lactobacillales</taxon>
        <taxon>Lactobacillaceae</taxon>
        <taxon>Ligilactobacillus</taxon>
    </lineage>
</organism>
<dbReference type="EMBL" id="AYYP01000012">
    <property type="protein sequence ID" value="KRM65651.1"/>
    <property type="molecule type" value="Genomic_DNA"/>
</dbReference>
<feature type="transmembrane region" description="Helical" evidence="1">
    <location>
        <begin position="7"/>
        <end position="25"/>
    </location>
</feature>
<comment type="caution">
    <text evidence="2">The sequence shown here is derived from an EMBL/GenBank/DDBJ whole genome shotgun (WGS) entry which is preliminary data.</text>
</comment>
<proteinExistence type="predicted"/>
<dbReference type="PATRIC" id="fig|1423718.3.peg.1397"/>
<gene>
    <name evidence="2" type="ORF">FC14_GL001336</name>
</gene>
<dbReference type="Proteomes" id="UP000051008">
    <property type="component" value="Unassembled WGS sequence"/>
</dbReference>
<name>A0A0R2APZ8_9LACO</name>
<evidence type="ECO:0000256" key="1">
    <source>
        <dbReference type="SAM" id="Phobius"/>
    </source>
</evidence>
<evidence type="ECO:0000313" key="3">
    <source>
        <dbReference type="Proteomes" id="UP000051008"/>
    </source>
</evidence>
<keyword evidence="3" id="KW-1185">Reference proteome</keyword>
<accession>A0A0R2APZ8</accession>
<keyword evidence="1" id="KW-1133">Transmembrane helix</keyword>
<feature type="transmembrane region" description="Helical" evidence="1">
    <location>
        <begin position="101"/>
        <end position="120"/>
    </location>
</feature>
<dbReference type="AlphaFoldDB" id="A0A0R2APZ8"/>